<name>A0A0U5JCZ9_9BACT</name>
<dbReference type="EMBL" id="LN879502">
    <property type="protein sequence ID" value="CUI16698.1"/>
    <property type="molecule type" value="Genomic_DNA"/>
</dbReference>
<dbReference type="RefSeq" id="WP_059060762.1">
    <property type="nucleotide sequence ID" value="NZ_LN879502.1"/>
</dbReference>
<sequence length="479" mass="53188">MLKHLKLFLGLSLTTLSLSLASPSFADNQTPSVSPILSEEDLPFRVQVELADFGLPNGIHSYAFGRYRNKWLFIAGRTNGMHGFNPDTGNFPLQQQNRVIYVVDPEKKKVYSRALTDPQSGLTLEQVDLLSVTSPQSYQRGHTLYITGGYGVDSATGQFSTKPFLTAINLPGLIHWVTHHSHHETAAQHIRQISDPIFQVTGGYMAQVDKGPTLLVFGQNFRGFYVAESNGEYTQQVRRFRILDNGKKLSFIPLSSKPEEPNPDLRRRDLNIVPMIFTKAGKQKEGLVAFSGVFTPTTGIWTVPVEISRTGKSFMANPAKASTFKQGMNNYTCPFLGIFSCKDNAVYTIFFGGISFGYFVDGQFQTDSEFPFINQFTTIKRSHKGLYTQHLMSSQYPVILSTESNPGNQLLFGAGADFIPSKHLPRFNNDIAKLEEIDRPILAGYIVGGIQSTLPNTNTLSDSAASPYIFKVTLIPVKD</sequence>
<keyword evidence="1" id="KW-0732">Signal</keyword>
<dbReference type="AlphaFoldDB" id="A0A0U5JCZ9"/>
<keyword evidence="3" id="KW-1185">Reference proteome</keyword>
<proteinExistence type="predicted"/>
<dbReference type="PATRIC" id="fig|389348.3.peg.1192"/>
<reference evidence="3" key="1">
    <citation type="submission" date="2015-09" db="EMBL/GenBank/DDBJ databases">
        <authorList>
            <person name="Bertelli C."/>
        </authorList>
    </citation>
    <scope>NUCLEOTIDE SEQUENCE [LARGE SCALE GENOMIC DNA]</scope>
    <source>
        <strain evidence="3">KNic</strain>
    </source>
</reference>
<dbReference type="Proteomes" id="UP000069902">
    <property type="component" value="Chromosome cPNK"/>
</dbReference>
<dbReference type="KEGG" id="pnl:PNK_1081"/>
<evidence type="ECO:0000313" key="2">
    <source>
        <dbReference type="EMBL" id="CUI16698.1"/>
    </source>
</evidence>
<dbReference type="InParanoid" id="A0A0U5JCZ9"/>
<accession>A0A0U5JCZ9</accession>
<protein>
    <submittedName>
        <fullName evidence="2">Uncharacterized protein</fullName>
    </submittedName>
</protein>
<evidence type="ECO:0000313" key="3">
    <source>
        <dbReference type="Proteomes" id="UP000069902"/>
    </source>
</evidence>
<feature type="signal peptide" evidence="1">
    <location>
        <begin position="1"/>
        <end position="26"/>
    </location>
</feature>
<gene>
    <name evidence="2" type="ORF">PNK_1081</name>
</gene>
<organism evidence="2 3">
    <name type="scientific">Candidatus Protochlamydia naegleriophila</name>
    <dbReference type="NCBI Taxonomy" id="389348"/>
    <lineage>
        <taxon>Bacteria</taxon>
        <taxon>Pseudomonadati</taxon>
        <taxon>Chlamydiota</taxon>
        <taxon>Chlamydiia</taxon>
        <taxon>Parachlamydiales</taxon>
        <taxon>Parachlamydiaceae</taxon>
        <taxon>Candidatus Protochlamydia</taxon>
    </lineage>
</organism>
<feature type="chain" id="PRO_5006860396" evidence="1">
    <location>
        <begin position="27"/>
        <end position="479"/>
    </location>
</feature>
<evidence type="ECO:0000256" key="1">
    <source>
        <dbReference type="SAM" id="SignalP"/>
    </source>
</evidence>